<evidence type="ECO:0000313" key="2">
    <source>
        <dbReference type="Proteomes" id="UP001595630"/>
    </source>
</evidence>
<organism evidence="1 2">
    <name type="scientific">Stutzerimonas tarimensis</name>
    <dbReference type="NCBI Taxonomy" id="1507735"/>
    <lineage>
        <taxon>Bacteria</taxon>
        <taxon>Pseudomonadati</taxon>
        <taxon>Pseudomonadota</taxon>
        <taxon>Gammaproteobacteria</taxon>
        <taxon>Pseudomonadales</taxon>
        <taxon>Pseudomonadaceae</taxon>
        <taxon>Stutzerimonas</taxon>
    </lineage>
</organism>
<reference evidence="2" key="1">
    <citation type="journal article" date="2019" name="Int. J. Syst. Evol. Microbiol.">
        <title>The Global Catalogue of Microorganisms (GCM) 10K type strain sequencing project: providing services to taxonomists for standard genome sequencing and annotation.</title>
        <authorList>
            <consortium name="The Broad Institute Genomics Platform"/>
            <consortium name="The Broad Institute Genome Sequencing Center for Infectious Disease"/>
            <person name="Wu L."/>
            <person name="Ma J."/>
        </authorList>
    </citation>
    <scope>NUCLEOTIDE SEQUENCE [LARGE SCALE GENOMIC DNA]</scope>
    <source>
        <strain evidence="2">KCTC 42447</strain>
    </source>
</reference>
<gene>
    <name evidence="1" type="ORF">ACFOMF_06440</name>
</gene>
<evidence type="ECO:0000313" key="1">
    <source>
        <dbReference type="EMBL" id="MFC3607412.1"/>
    </source>
</evidence>
<dbReference type="RefSeq" id="WP_386362502.1">
    <property type="nucleotide sequence ID" value="NZ_JBHRXZ010000016.1"/>
</dbReference>
<comment type="caution">
    <text evidence="1">The sequence shown here is derived from an EMBL/GenBank/DDBJ whole genome shotgun (WGS) entry which is preliminary data.</text>
</comment>
<proteinExistence type="predicted"/>
<name>A0ABV7T499_9GAMM</name>
<dbReference type="Proteomes" id="UP001595630">
    <property type="component" value="Unassembled WGS sequence"/>
</dbReference>
<dbReference type="EMBL" id="JBHRXZ010000016">
    <property type="protein sequence ID" value="MFC3607412.1"/>
    <property type="molecule type" value="Genomic_DNA"/>
</dbReference>
<protein>
    <submittedName>
        <fullName evidence="1">Uncharacterized protein</fullName>
    </submittedName>
</protein>
<keyword evidence="2" id="KW-1185">Reference proteome</keyword>
<accession>A0ABV7T499</accession>
<sequence length="54" mass="6128">MIGDYASILDHLETARKHADQAETEGKHELYRESIDELVAAIKLLMRNTQESEG</sequence>